<dbReference type="EMBL" id="GBXM01006203">
    <property type="protein sequence ID" value="JAI02375.1"/>
    <property type="molecule type" value="Transcribed_RNA"/>
</dbReference>
<keyword evidence="1" id="KW-0812">Transmembrane</keyword>
<feature type="transmembrane region" description="Helical" evidence="1">
    <location>
        <begin position="26"/>
        <end position="44"/>
    </location>
</feature>
<proteinExistence type="predicted"/>
<evidence type="ECO:0000256" key="1">
    <source>
        <dbReference type="SAM" id="Phobius"/>
    </source>
</evidence>
<evidence type="ECO:0000313" key="2">
    <source>
        <dbReference type="EMBL" id="JAI02375.1"/>
    </source>
</evidence>
<reference evidence="2" key="2">
    <citation type="journal article" date="2015" name="Fish Shellfish Immunol.">
        <title>Early steps in the European eel (Anguilla anguilla)-Vibrio vulnificus interaction in the gills: Role of the RtxA13 toxin.</title>
        <authorList>
            <person name="Callol A."/>
            <person name="Pajuelo D."/>
            <person name="Ebbesson L."/>
            <person name="Teles M."/>
            <person name="MacKenzie S."/>
            <person name="Amaro C."/>
        </authorList>
    </citation>
    <scope>NUCLEOTIDE SEQUENCE</scope>
</reference>
<accession>A0A0E9XI96</accession>
<sequence length="54" mass="6362">MLRGNVLFCYKIPGVVFSKWQSITNLIPVMCSILFQCHCIVFWFKKVQYPISFS</sequence>
<protein>
    <submittedName>
        <fullName evidence="2">Uncharacterized protein</fullName>
    </submittedName>
</protein>
<reference evidence="2" key="1">
    <citation type="submission" date="2014-11" db="EMBL/GenBank/DDBJ databases">
        <authorList>
            <person name="Amaro Gonzalez C."/>
        </authorList>
    </citation>
    <scope>NUCLEOTIDE SEQUENCE</scope>
</reference>
<dbReference type="AlphaFoldDB" id="A0A0E9XI96"/>
<keyword evidence="1" id="KW-1133">Transmembrane helix</keyword>
<organism evidence="2">
    <name type="scientific">Anguilla anguilla</name>
    <name type="common">European freshwater eel</name>
    <name type="synonym">Muraena anguilla</name>
    <dbReference type="NCBI Taxonomy" id="7936"/>
    <lineage>
        <taxon>Eukaryota</taxon>
        <taxon>Metazoa</taxon>
        <taxon>Chordata</taxon>
        <taxon>Craniata</taxon>
        <taxon>Vertebrata</taxon>
        <taxon>Euteleostomi</taxon>
        <taxon>Actinopterygii</taxon>
        <taxon>Neopterygii</taxon>
        <taxon>Teleostei</taxon>
        <taxon>Anguilliformes</taxon>
        <taxon>Anguillidae</taxon>
        <taxon>Anguilla</taxon>
    </lineage>
</organism>
<keyword evidence="1" id="KW-0472">Membrane</keyword>
<name>A0A0E9XI96_ANGAN</name>